<name>A0ABS0H071_9ACTN</name>
<evidence type="ECO:0000313" key="4">
    <source>
        <dbReference type="Proteomes" id="UP000638560"/>
    </source>
</evidence>
<dbReference type="SUPFAM" id="SSF63825">
    <property type="entry name" value="YWTD domain"/>
    <property type="match status" value="1"/>
</dbReference>
<dbReference type="RefSeq" id="WP_196203397.1">
    <property type="nucleotide sequence ID" value="NZ_JADPUN010000211.1"/>
</dbReference>
<dbReference type="InterPro" id="IPR036514">
    <property type="entry name" value="SGNH_hydro_sf"/>
</dbReference>
<dbReference type="PANTHER" id="PTHR37981:SF1">
    <property type="entry name" value="SGNH HYDROLASE-TYPE ESTERASE DOMAIN-CONTAINING PROTEIN"/>
    <property type="match status" value="1"/>
</dbReference>
<comment type="caution">
    <text evidence="3">The sequence shown here is derived from an EMBL/GenBank/DDBJ whole genome shotgun (WGS) entry which is preliminary data.</text>
</comment>
<keyword evidence="2" id="KW-0732">Signal</keyword>
<dbReference type="SUPFAM" id="SSF52266">
    <property type="entry name" value="SGNH hydrolase"/>
    <property type="match status" value="1"/>
</dbReference>
<evidence type="ECO:0000256" key="2">
    <source>
        <dbReference type="SAM" id="SignalP"/>
    </source>
</evidence>
<reference evidence="3 4" key="1">
    <citation type="submission" date="2020-11" db="EMBL/GenBank/DDBJ databases">
        <title>A novel isolate from a Black sea contaminated sediment with potential to produce alkanes: Plantactinospora alkalitolerans sp. nov.</title>
        <authorList>
            <person name="Carro L."/>
            <person name="Veyisoglu A."/>
            <person name="Guven K."/>
            <person name="Schumann P."/>
            <person name="Klenk H.-P."/>
            <person name="Sahin N."/>
        </authorList>
    </citation>
    <scope>NUCLEOTIDE SEQUENCE [LARGE SCALE GENOMIC DNA]</scope>
    <source>
        <strain evidence="3 4">S1510</strain>
    </source>
</reference>
<keyword evidence="4" id="KW-1185">Reference proteome</keyword>
<feature type="region of interest" description="Disordered" evidence="1">
    <location>
        <begin position="394"/>
        <end position="422"/>
    </location>
</feature>
<dbReference type="CDD" id="cd01823">
    <property type="entry name" value="SEST_like"/>
    <property type="match status" value="1"/>
</dbReference>
<dbReference type="InterPro" id="IPR037460">
    <property type="entry name" value="SEST-like"/>
</dbReference>
<gene>
    <name evidence="3" type="ORF">I0C86_23240</name>
</gene>
<dbReference type="PANTHER" id="PTHR37981">
    <property type="entry name" value="LIPASE 2"/>
    <property type="match status" value="1"/>
</dbReference>
<dbReference type="Proteomes" id="UP000638560">
    <property type="component" value="Unassembled WGS sequence"/>
</dbReference>
<feature type="chain" id="PRO_5046226819" description="SGNH hydrolase-type esterase domain-containing protein" evidence="2">
    <location>
        <begin position="28"/>
        <end position="1313"/>
    </location>
</feature>
<evidence type="ECO:0008006" key="5">
    <source>
        <dbReference type="Google" id="ProtNLM"/>
    </source>
</evidence>
<feature type="signal peptide" evidence="2">
    <location>
        <begin position="1"/>
        <end position="27"/>
    </location>
</feature>
<accession>A0ABS0H071</accession>
<dbReference type="Gene3D" id="3.40.50.1110">
    <property type="entry name" value="SGNH hydrolase"/>
    <property type="match status" value="1"/>
</dbReference>
<sequence length="1313" mass="141642">MDSVRLIMSTVLVAGAAVFVPATPATATPLAPLPRAVPVVSDPDTVPDDQRDRLLPKDWQTADDMAWTTSGDSSGFHLLVAESHNGYTWRTIATLAEPGVEADRWIGNACLTGSGIRAVVVYAPRTFTNRQQTFDRGGFVAVVNLSNGQVTKLPMRASLAYYNPGCGTGESAVLTQSGVVDLGRTRLHVVDTVRGSVSRSHELAGQVTSATPLGDRIVAAAGGGLLEVDRNGGERIVASTRGAPFGIRPDRTGGVAFVERAGDSGVVRYVSDPARGGVRELARGPLEKIDLQAGGDGRIFVTGAPTSVARNLPSTVRQIAAPVEAEISTAGAVATRHGDAAAVTALAQPRDPDQPRPLLLKAKVLSTGHDVDFQVLPGARRTDVAMQGRALSPALEMPGGASPRGRAAPNAASPTDPVDTDRTCSVPRNDRAIQVEQPHWKQVEWAADLAVKGALTVQRPANWKHSGPPVAWTPQGMFPRVGLTSSFSGSTVPASILLGVLSQESNLWQASWHALEGVTGNPLVGNFYGFDYKGADPWAIRWSASDCGYGVAQVTDGMRVGDTLWTSNQQRAIAVDYASNIAAGLRILEQKWNQTYNAGIRVNDADPGNIENWFAALWAYNTGINPQASTGYPNGCTPSPNCTDSRGNWGLGWTNNPANPDYQASRRPFLHNSPDDARHPQDWPYPEKVIGWAASPIVKYDFRTDDFEAAYAQAWWTDETYRFDAKPPIDAFCSSASGGNRCDINQSGNPCAEADFHCWWHLPVAWKPGCERNDGGTVEYTCGFDNRTYAPGSPEPAGGTHWPPVCNRDRLPTGAIVVDDVPDGVGIVRPNCAGTVSAGEFSMAFGADSNGTYPSKADFHQVGSGFDGHFYFAHTWYPGGNTRFQVTGTWKLDRVWTDTWARVMVHIPGHGAHTQQAAYKVDIGANTPQSKERFRTRHVNTASRYHQPVDQTGDRWVSLGVFNFNGTPSVSLSNLTSDGNGSHDIAFDAVAFQPMAAKPRHMIAVLGDSYSSGEGVSEGPFPNYLKETDNGDTGNRNACHRSYNAWSRIATLTDNPSQTITQRDVGWDNSLDYHMVACSFAQTENLLPANVTNSWGEHGIGAYREVSQIEQGYLDENTTLVAFTIGGNDLGWDKVVMACASNVPVIDNCADAPLPGETMSLRHRLPQLMTTKVIPSIETVISQIRLKADHARIVLMGYPRLISLGAWCLLGQYTLSLAEVSFIDEMSDLLAQKMRELVERLDDTMPITFSDPRDAFQNKGVCGIPEGIHGIIAAKTPGEYPDAPISQQSFHPNMRGTTYYADTFNATLRSLGL</sequence>
<proteinExistence type="predicted"/>
<dbReference type="EMBL" id="JADPUN010000211">
    <property type="protein sequence ID" value="MBF9131857.1"/>
    <property type="molecule type" value="Genomic_DNA"/>
</dbReference>
<evidence type="ECO:0000313" key="3">
    <source>
        <dbReference type="EMBL" id="MBF9131857.1"/>
    </source>
</evidence>
<evidence type="ECO:0000256" key="1">
    <source>
        <dbReference type="SAM" id="MobiDB-lite"/>
    </source>
</evidence>
<organism evidence="3 4">
    <name type="scientific">Plantactinospora alkalitolerans</name>
    <dbReference type="NCBI Taxonomy" id="2789879"/>
    <lineage>
        <taxon>Bacteria</taxon>
        <taxon>Bacillati</taxon>
        <taxon>Actinomycetota</taxon>
        <taxon>Actinomycetes</taxon>
        <taxon>Micromonosporales</taxon>
        <taxon>Micromonosporaceae</taxon>
        <taxon>Plantactinospora</taxon>
    </lineage>
</organism>
<protein>
    <recommendedName>
        <fullName evidence="5">SGNH hydrolase-type esterase domain-containing protein</fullName>
    </recommendedName>
</protein>